<dbReference type="InterPro" id="IPR014248">
    <property type="entry name" value="Spore_coat_assembly_SafA"/>
</dbReference>
<dbReference type="Pfam" id="PF01476">
    <property type="entry name" value="LysM"/>
    <property type="match status" value="1"/>
</dbReference>
<evidence type="ECO:0000313" key="3">
    <source>
        <dbReference type="Proteomes" id="UP000032076"/>
    </source>
</evidence>
<gene>
    <name evidence="2" type="ORF">B4167_0880</name>
</gene>
<dbReference type="Proteomes" id="UP000032076">
    <property type="component" value="Unassembled WGS sequence"/>
</dbReference>
<accession>A0ABD4A1R6</accession>
<dbReference type="EC" id="2.6.1.19" evidence="2"/>
<evidence type="ECO:0000259" key="1">
    <source>
        <dbReference type="PROSITE" id="PS51782"/>
    </source>
</evidence>
<dbReference type="EMBL" id="JXLU01000147">
    <property type="protein sequence ID" value="KIO70188.1"/>
    <property type="molecule type" value="Genomic_DNA"/>
</dbReference>
<dbReference type="RefSeq" id="WP_052480433.1">
    <property type="nucleotide sequence ID" value="NZ_JXLR01000016.1"/>
</dbReference>
<sequence length="560" mass="62182">MRIHIVQKGDTLWKIAQKYGVDFNQLKSMNTHLSNPDQIMPGMKIKVPTNSGMVKKEMPVKEVPINKEAPITEHPFAQIKPPTIPVDEPVKMFEQPKEIIKEVPKPIYMPKPPQPIIPEIDINNYYMVNMAKMNIEQQQPVQQVEIPVFEKEGPIKEMPEPPKMEEPIKEAPEMIHPKIAQPPMMMQPMYPCSPCIPMTPVLPGSGLPCMPLTPVVYSPCQQPIHHGFPFANQPMMQGFTGPMMQGSDPQMGMGGFDPGMMQGSDPQMGMSGFDPGMMQGSDPQMMMPPHGMSGIDPNVMQGADSQMMMPMQPSGQQMMGSFDPSTMQPMAQGMDQQMMMDSMNQSGFQPMMSPGMGTYQHSTGMPMGTGQINWDDDGMDLDDNQDGSTLYQTPMTEHMKNPMSIPDQAPYSMPLTTNPMMQPSFTPMMQPAFPMTQQQTSPMMQQTYPMGQQPYPMMQPMFDMPGQDDCGCGAPPFALPQTGPMAGAMPYQAPIGYTEPMQSGHPFGQGFGNMPGMDMANMYQTMPMGMGFPATGDMTGQMSYDEMGTNQRDEFDEDDE</sequence>
<dbReference type="PROSITE" id="PS51782">
    <property type="entry name" value="LYSM"/>
    <property type="match status" value="1"/>
</dbReference>
<dbReference type="SMART" id="SM00257">
    <property type="entry name" value="LysM"/>
    <property type="match status" value="1"/>
</dbReference>
<dbReference type="Gene3D" id="3.10.350.10">
    <property type="entry name" value="LysM domain"/>
    <property type="match status" value="1"/>
</dbReference>
<protein>
    <submittedName>
        <fullName evidence="2">Gamma-aminobutyrate:alpha-ketoglutarate aminotransferase</fullName>
        <ecNumber evidence="2">2.6.1.19</ecNumber>
    </submittedName>
</protein>
<dbReference type="NCBIfam" id="TIGR02899">
    <property type="entry name" value="spore_safA"/>
    <property type="match status" value="1"/>
</dbReference>
<dbReference type="GO" id="GO:0034386">
    <property type="term" value="F:4-aminobutyrate:2-oxoglutarate transaminase activity"/>
    <property type="evidence" value="ECO:0007669"/>
    <property type="project" value="UniProtKB-EC"/>
</dbReference>
<name>A0ABD4A1R6_9BACI</name>
<dbReference type="SUPFAM" id="SSF54106">
    <property type="entry name" value="LysM domain"/>
    <property type="match status" value="1"/>
</dbReference>
<reference evidence="2 3" key="1">
    <citation type="submission" date="2015-01" db="EMBL/GenBank/DDBJ databases">
        <title>Draft Genome Sequences of Four Bacillus thermoamylovorans Strains, Isolated From Food Products.</title>
        <authorList>
            <person name="Krawcyk A.O."/>
            <person name="Berendsen E.M."/>
            <person name="Eijlander R.T."/>
            <person name="de Jong A."/>
            <person name="Wells-Bennik M."/>
            <person name="Kuipers O.P."/>
        </authorList>
    </citation>
    <scope>NUCLEOTIDE SEQUENCE [LARGE SCALE GENOMIC DNA]</scope>
    <source>
        <strain evidence="2 3">B4167</strain>
    </source>
</reference>
<dbReference type="InterPro" id="IPR018392">
    <property type="entry name" value="LysM"/>
</dbReference>
<keyword evidence="2" id="KW-0808">Transferase</keyword>
<feature type="domain" description="LysM" evidence="1">
    <location>
        <begin position="2"/>
        <end position="47"/>
    </location>
</feature>
<dbReference type="InterPro" id="IPR036779">
    <property type="entry name" value="LysM_dom_sf"/>
</dbReference>
<comment type="caution">
    <text evidence="2">The sequence shown here is derived from an EMBL/GenBank/DDBJ whole genome shotgun (WGS) entry which is preliminary data.</text>
</comment>
<dbReference type="AlphaFoldDB" id="A0ABD4A1R6"/>
<keyword evidence="2" id="KW-0032">Aminotransferase</keyword>
<proteinExistence type="predicted"/>
<evidence type="ECO:0000313" key="2">
    <source>
        <dbReference type="EMBL" id="KIO70188.1"/>
    </source>
</evidence>
<dbReference type="CDD" id="cd00118">
    <property type="entry name" value="LysM"/>
    <property type="match status" value="1"/>
</dbReference>
<organism evidence="2 3">
    <name type="scientific">Caldibacillus thermoamylovorans</name>
    <dbReference type="NCBI Taxonomy" id="35841"/>
    <lineage>
        <taxon>Bacteria</taxon>
        <taxon>Bacillati</taxon>
        <taxon>Bacillota</taxon>
        <taxon>Bacilli</taxon>
        <taxon>Bacillales</taxon>
        <taxon>Bacillaceae</taxon>
        <taxon>Caldibacillus</taxon>
    </lineage>
</organism>